<evidence type="ECO:0000313" key="3">
    <source>
        <dbReference type="Proteomes" id="UP000004994"/>
    </source>
</evidence>
<evidence type="ECO:0000313" key="2">
    <source>
        <dbReference type="EnsemblPlants" id="Solyc04g018147.1.1"/>
    </source>
</evidence>
<protein>
    <submittedName>
        <fullName evidence="2">Uncharacterized protein</fullName>
    </submittedName>
</protein>
<reference evidence="2" key="1">
    <citation type="journal article" date="2012" name="Nature">
        <title>The tomato genome sequence provides insights into fleshy fruit evolution.</title>
        <authorList>
            <consortium name="Tomato Genome Consortium"/>
        </authorList>
    </citation>
    <scope>NUCLEOTIDE SEQUENCE [LARGE SCALE GENOMIC DNA]</scope>
    <source>
        <strain evidence="2">cv. Heinz 1706</strain>
    </source>
</reference>
<dbReference type="AlphaFoldDB" id="A0A3Q7G139"/>
<feature type="compositionally biased region" description="Polar residues" evidence="1">
    <location>
        <begin position="31"/>
        <end position="40"/>
    </location>
</feature>
<dbReference type="Gramene" id="Solyc04g018147.1.1">
    <property type="protein sequence ID" value="Solyc04g018147.1.1"/>
    <property type="gene ID" value="Solyc04g018147.1"/>
</dbReference>
<reference evidence="2" key="2">
    <citation type="submission" date="2019-01" db="UniProtKB">
        <authorList>
            <consortium name="EnsemblPlants"/>
        </authorList>
    </citation>
    <scope>IDENTIFICATION</scope>
    <source>
        <strain evidence="2">cv. Heinz 1706</strain>
    </source>
</reference>
<feature type="compositionally biased region" description="Basic and acidic residues" evidence="1">
    <location>
        <begin position="97"/>
        <end position="109"/>
    </location>
</feature>
<feature type="compositionally biased region" description="Basic and acidic residues" evidence="1">
    <location>
        <begin position="59"/>
        <end position="87"/>
    </location>
</feature>
<proteinExistence type="predicted"/>
<sequence length="228" mass="26247">MNQYTLTSDAKGQGQRIRINAEKRTIIGENRLTTPISSRNKQVKKSIQAPPDFYPMEDNDTRFPKTEVSRDTQRSDHLQKSPFESRKAKTVVGVTRGSKEHQTSPAGYDKEQKMTEVYCDAERSDTSILNSKKEKKVIEVAEDSTRNETSPIGYDKAEKMTEVYRDDQGSPCEYDRTTKAEIQELVQPEPFLTKIEFNSRACWWLSPNAKTLLDHLFSNMEDTLYICF</sequence>
<keyword evidence="3" id="KW-1185">Reference proteome</keyword>
<organism evidence="2">
    <name type="scientific">Solanum lycopersicum</name>
    <name type="common">Tomato</name>
    <name type="synonym">Lycopersicon esculentum</name>
    <dbReference type="NCBI Taxonomy" id="4081"/>
    <lineage>
        <taxon>Eukaryota</taxon>
        <taxon>Viridiplantae</taxon>
        <taxon>Streptophyta</taxon>
        <taxon>Embryophyta</taxon>
        <taxon>Tracheophyta</taxon>
        <taxon>Spermatophyta</taxon>
        <taxon>Magnoliopsida</taxon>
        <taxon>eudicotyledons</taxon>
        <taxon>Gunneridae</taxon>
        <taxon>Pentapetalae</taxon>
        <taxon>asterids</taxon>
        <taxon>lamiids</taxon>
        <taxon>Solanales</taxon>
        <taxon>Solanaceae</taxon>
        <taxon>Solanoideae</taxon>
        <taxon>Solaneae</taxon>
        <taxon>Solanum</taxon>
        <taxon>Solanum subgen. Lycopersicon</taxon>
    </lineage>
</organism>
<name>A0A3Q7G139_SOLLC</name>
<dbReference type="InParanoid" id="A0A3Q7G139"/>
<dbReference type="EnsemblPlants" id="Solyc04g018147.1.1">
    <property type="protein sequence ID" value="Solyc04g018147.1.1"/>
    <property type="gene ID" value="Solyc04g018147.1"/>
</dbReference>
<evidence type="ECO:0000256" key="1">
    <source>
        <dbReference type="SAM" id="MobiDB-lite"/>
    </source>
</evidence>
<dbReference type="Proteomes" id="UP000004994">
    <property type="component" value="Chromosome 4"/>
</dbReference>
<feature type="region of interest" description="Disordered" evidence="1">
    <location>
        <begin position="30"/>
        <end position="109"/>
    </location>
</feature>
<accession>A0A3Q7G139</accession>